<dbReference type="PANTHER" id="PTHR48109:SF1">
    <property type="entry name" value="DIHYDROOROTATE DEHYDROGENASE (FUMARATE)"/>
    <property type="match status" value="1"/>
</dbReference>
<dbReference type="GO" id="GO:0005737">
    <property type="term" value="C:cytoplasm"/>
    <property type="evidence" value="ECO:0007669"/>
    <property type="project" value="InterPro"/>
</dbReference>
<keyword evidence="5" id="KW-0665">Pyrimidine biosynthesis</keyword>
<dbReference type="EMBL" id="FXBB01000051">
    <property type="protein sequence ID" value="SMG50043.1"/>
    <property type="molecule type" value="Genomic_DNA"/>
</dbReference>
<dbReference type="InterPro" id="IPR050074">
    <property type="entry name" value="DHO_dehydrogenase"/>
</dbReference>
<comment type="pathway">
    <text evidence="2">Pyrimidine metabolism; UMP biosynthesis via de novo pathway.</text>
</comment>
<evidence type="ECO:0000256" key="3">
    <source>
        <dbReference type="ARBA" id="ARBA00022630"/>
    </source>
</evidence>
<evidence type="ECO:0000313" key="9">
    <source>
        <dbReference type="Proteomes" id="UP000193355"/>
    </source>
</evidence>
<dbReference type="OrthoDB" id="9794954at2"/>
<dbReference type="AlphaFoldDB" id="A0A1X7L9G1"/>
<comment type="cofactor">
    <cofactor evidence="1">
        <name>FMN</name>
        <dbReference type="ChEBI" id="CHEBI:58210"/>
    </cofactor>
</comment>
<dbReference type="UniPathway" id="UPA00070"/>
<protein>
    <submittedName>
        <fullName evidence="8">Dihydroorotate dehydrogenase (Subfamily 1) family protein</fullName>
    </submittedName>
</protein>
<evidence type="ECO:0000256" key="1">
    <source>
        <dbReference type="ARBA" id="ARBA00001917"/>
    </source>
</evidence>
<dbReference type="InterPro" id="IPR005720">
    <property type="entry name" value="Dihydroorotate_DH_cat"/>
</dbReference>
<name>A0A1X7L9G1_9BACT</name>
<dbReference type="InterPro" id="IPR013785">
    <property type="entry name" value="Aldolase_TIM"/>
</dbReference>
<dbReference type="Proteomes" id="UP000193355">
    <property type="component" value="Unassembled WGS sequence"/>
</dbReference>
<evidence type="ECO:0000259" key="7">
    <source>
        <dbReference type="Pfam" id="PF01180"/>
    </source>
</evidence>
<dbReference type="GO" id="GO:0006207">
    <property type="term" value="P:'de novo' pyrimidine nucleobase biosynthetic process"/>
    <property type="evidence" value="ECO:0007669"/>
    <property type="project" value="InterPro"/>
</dbReference>
<gene>
    <name evidence="8" type="ORF">SAMN06275492_1519</name>
</gene>
<dbReference type="SUPFAM" id="SSF51395">
    <property type="entry name" value="FMN-linked oxidoreductases"/>
    <property type="match status" value="1"/>
</dbReference>
<dbReference type="Gene3D" id="3.20.20.70">
    <property type="entry name" value="Aldolase class I"/>
    <property type="match status" value="1"/>
</dbReference>
<dbReference type="InterPro" id="IPR023359">
    <property type="entry name" value="Dihydro_DH_chainA_dom2"/>
</dbReference>
<dbReference type="PANTHER" id="PTHR48109">
    <property type="entry name" value="DIHYDROOROTATE DEHYDROGENASE (QUINONE), MITOCHONDRIAL-RELATED"/>
    <property type="match status" value="1"/>
</dbReference>
<keyword evidence="4" id="KW-0288">FMN</keyword>
<evidence type="ECO:0000313" key="8">
    <source>
        <dbReference type="EMBL" id="SMG50043.1"/>
    </source>
</evidence>
<dbReference type="STRING" id="561720.SAMN06275492_1519"/>
<evidence type="ECO:0000256" key="6">
    <source>
        <dbReference type="ARBA" id="ARBA00023002"/>
    </source>
</evidence>
<feature type="domain" description="Dihydroorotate dehydrogenase catalytic" evidence="7">
    <location>
        <begin position="4"/>
        <end position="278"/>
    </location>
</feature>
<keyword evidence="3" id="KW-0285">Flavoprotein</keyword>
<dbReference type="InterPro" id="IPR012135">
    <property type="entry name" value="Dihydroorotate_DH_1_2"/>
</dbReference>
<dbReference type="PIRSF" id="PIRSF000164">
    <property type="entry name" value="DHO_oxidase"/>
    <property type="match status" value="1"/>
</dbReference>
<dbReference type="Gene3D" id="2.30.26.10">
    <property type="entry name" value="Dihydroorotate Dehydrogenase A, chain A, domain 2"/>
    <property type="match status" value="1"/>
</dbReference>
<keyword evidence="9" id="KW-1185">Reference proteome</keyword>
<dbReference type="InterPro" id="IPR001295">
    <property type="entry name" value="Dihydroorotate_DH_CS"/>
</dbReference>
<dbReference type="RefSeq" id="WP_085545653.1">
    <property type="nucleotide sequence ID" value="NZ_FXBB01000051.1"/>
</dbReference>
<reference evidence="9" key="1">
    <citation type="submission" date="2017-04" db="EMBL/GenBank/DDBJ databases">
        <authorList>
            <person name="Varghese N."/>
            <person name="Submissions S."/>
        </authorList>
    </citation>
    <scope>NUCLEOTIDE SEQUENCE [LARGE SCALE GENOMIC DNA]</scope>
    <source>
        <strain evidence="9">USBA 82</strain>
    </source>
</reference>
<keyword evidence="6" id="KW-0560">Oxidoreductase</keyword>
<organism evidence="8 9">
    <name type="scientific">Dethiosulfovibrio salsuginis</name>
    <dbReference type="NCBI Taxonomy" id="561720"/>
    <lineage>
        <taxon>Bacteria</taxon>
        <taxon>Thermotogati</taxon>
        <taxon>Synergistota</taxon>
        <taxon>Synergistia</taxon>
        <taxon>Synergistales</taxon>
        <taxon>Dethiosulfovibrionaceae</taxon>
        <taxon>Dethiosulfovibrio</taxon>
    </lineage>
</organism>
<dbReference type="PROSITE" id="PS00912">
    <property type="entry name" value="DHODEHASE_2"/>
    <property type="match status" value="1"/>
</dbReference>
<dbReference type="Pfam" id="PF01180">
    <property type="entry name" value="DHO_dh"/>
    <property type="match status" value="1"/>
</dbReference>
<dbReference type="GO" id="GO:0004152">
    <property type="term" value="F:dihydroorotate dehydrogenase activity"/>
    <property type="evidence" value="ECO:0007669"/>
    <property type="project" value="InterPro"/>
</dbReference>
<evidence type="ECO:0000256" key="4">
    <source>
        <dbReference type="ARBA" id="ARBA00022643"/>
    </source>
</evidence>
<evidence type="ECO:0000256" key="5">
    <source>
        <dbReference type="ARBA" id="ARBA00022975"/>
    </source>
</evidence>
<evidence type="ECO:0000256" key="2">
    <source>
        <dbReference type="ARBA" id="ARBA00004725"/>
    </source>
</evidence>
<dbReference type="GO" id="GO:0044205">
    <property type="term" value="P:'de novo' UMP biosynthetic process"/>
    <property type="evidence" value="ECO:0007669"/>
    <property type="project" value="UniProtKB-UniPathway"/>
</dbReference>
<sequence length="302" mass="32320">MADLTVKIGDLSFANPVLPAAGPNVMKLEQMLDAVEGGVGGIVTKTVSREPAVYPKPCIAKGPCDGLLNCETWADKPWRSYLEDYKKVKQTGVPLICSIGYSPEDVAELGKGLEAEVRPDGIEFSTHYVGKTLDPLKKVADALKNSVSCPVWMKVSPSTPDIPEMAKVMSGYVDGFVAINSVGPALDFNINDPRPMLGTEDGHGWLSGPAIMGTALYCVFQISQAQDKPVIGVGGIRTGEDAVKFIMAGASLVGVCSEAIRKGPSVYGKIAREMGDWMDRKGYKAIDDIRGLYSSKVFGRSR</sequence>
<proteinExistence type="predicted"/>
<accession>A0A1X7L9G1</accession>